<organism evidence="2 3">
    <name type="scientific">Candidatus Southlakia epibionticum</name>
    <dbReference type="NCBI Taxonomy" id="3043284"/>
    <lineage>
        <taxon>Bacteria</taxon>
        <taxon>Candidatus Saccharimonadota</taxon>
        <taxon>Candidatus Saccharimonadia</taxon>
        <taxon>Candidatus Saccharimonadales</taxon>
        <taxon>Candidatus Saccharimonadaceae</taxon>
        <taxon>Candidatus Southlakia</taxon>
    </lineage>
</organism>
<dbReference type="InterPro" id="IPR010708">
    <property type="entry name" value="5'(3')-deoxyribonucleotidase"/>
</dbReference>
<comment type="similarity">
    <text evidence="1">Belongs to the 5'(3')-deoxyribonucleotidase family.</text>
</comment>
<dbReference type="SUPFAM" id="SSF56784">
    <property type="entry name" value="HAD-like"/>
    <property type="match status" value="1"/>
</dbReference>
<evidence type="ECO:0000313" key="3">
    <source>
        <dbReference type="Proteomes" id="UP001177295"/>
    </source>
</evidence>
<keyword evidence="2" id="KW-0378">Hydrolase</keyword>
<name>A0ABY8X0B2_9BACT</name>
<dbReference type="InterPro" id="IPR036412">
    <property type="entry name" value="HAD-like_sf"/>
</dbReference>
<dbReference type="SFLD" id="SFLDG01145">
    <property type="entry name" value="C1.2.1"/>
    <property type="match status" value="1"/>
</dbReference>
<proteinExistence type="inferred from homology"/>
<dbReference type="SFLD" id="SFLDS00003">
    <property type="entry name" value="Haloacid_Dehalogenase"/>
    <property type="match status" value="1"/>
</dbReference>
<keyword evidence="3" id="KW-1185">Reference proteome</keyword>
<evidence type="ECO:0000256" key="1">
    <source>
        <dbReference type="ARBA" id="ARBA00009589"/>
    </source>
</evidence>
<dbReference type="GO" id="GO:0016787">
    <property type="term" value="F:hydrolase activity"/>
    <property type="evidence" value="ECO:0007669"/>
    <property type="project" value="UniProtKB-KW"/>
</dbReference>
<dbReference type="Gene3D" id="3.40.50.1000">
    <property type="entry name" value="HAD superfamily/HAD-like"/>
    <property type="match status" value="1"/>
</dbReference>
<gene>
    <name evidence="2" type="ORF">SEML1_0723</name>
</gene>
<protein>
    <submittedName>
        <fullName evidence="2">5'(3')-deoxyribonucleotidase</fullName>
        <ecNumber evidence="2">3.1.3.-</ecNumber>
    </submittedName>
</protein>
<dbReference type="Pfam" id="PF06941">
    <property type="entry name" value="NT5C"/>
    <property type="match status" value="1"/>
</dbReference>
<evidence type="ECO:0000313" key="2">
    <source>
        <dbReference type="EMBL" id="WIO46324.1"/>
    </source>
</evidence>
<accession>A0ABY8X0B2</accession>
<sequence length="156" mass="17792">MLKNNEKKPILYIDMDGTLVDFVSAFDRVELEILREYDGRPDDIPGIFALMDPMPGAIEAIERLRQKYDLYILSSSPWENPTALGDKLAWVKKYFGGEKDSLFYKKVIFSSAKHLSRGDILIDDRTANGAGDFEGEHILFGSQDFPDWEAVLDRLL</sequence>
<dbReference type="RefSeq" id="WP_146424408.1">
    <property type="nucleotide sequence ID" value="NZ_CP124550.1"/>
</dbReference>
<dbReference type="EMBL" id="CP124550">
    <property type="protein sequence ID" value="WIO46324.1"/>
    <property type="molecule type" value="Genomic_DNA"/>
</dbReference>
<dbReference type="InterPro" id="IPR023214">
    <property type="entry name" value="HAD_sf"/>
</dbReference>
<dbReference type="EC" id="3.1.3.-" evidence="2"/>
<dbReference type="PANTHER" id="PTHR16504:SF4">
    <property type="entry name" value="5'(3')-DEOXYRIBONUCLEOTIDASE"/>
    <property type="match status" value="1"/>
</dbReference>
<dbReference type="SFLD" id="SFLDG01126">
    <property type="entry name" value="C1.2:_Nucleotidase_Like"/>
    <property type="match status" value="1"/>
</dbReference>
<reference evidence="2 3" key="1">
    <citation type="journal article" date="2023" name="Cell">
        <title>Genetic manipulation of Patescibacteria provides mechanistic insights into microbial dark matter and the epibiotic lifestyle.</title>
        <authorList>
            <person name="Wang Y."/>
            <person name="Gallagher L.A."/>
            <person name="Andrade P.A."/>
            <person name="Liu A."/>
            <person name="Humphreys I.R."/>
            <person name="Turkarslan S."/>
            <person name="Cutler K.J."/>
            <person name="Arrieta-Ortiz M.L."/>
            <person name="Li Y."/>
            <person name="Radey M.C."/>
            <person name="McLean J.S."/>
            <person name="Cong Q."/>
            <person name="Baker D."/>
            <person name="Baliga N.S."/>
            <person name="Peterson S.B."/>
            <person name="Mougous J.D."/>
        </authorList>
    </citation>
    <scope>NUCLEOTIDE SEQUENCE [LARGE SCALE GENOMIC DNA]</scope>
    <source>
        <strain evidence="2 3">ML1</strain>
    </source>
</reference>
<dbReference type="Proteomes" id="UP001177295">
    <property type="component" value="Chromosome"/>
</dbReference>
<dbReference type="PANTHER" id="PTHR16504">
    <property type="entry name" value="5'(3')-DEOXYRIBONUCLEOTIDASE"/>
    <property type="match status" value="1"/>
</dbReference>